<dbReference type="Pfam" id="PF03992">
    <property type="entry name" value="ABM"/>
    <property type="match status" value="1"/>
</dbReference>
<dbReference type="PANTHER" id="PTHR33336">
    <property type="entry name" value="QUINOL MONOOXYGENASE YGIN-RELATED"/>
    <property type="match status" value="1"/>
</dbReference>
<dbReference type="InterPro" id="IPR007138">
    <property type="entry name" value="ABM_dom"/>
</dbReference>
<keyword evidence="2" id="KW-0503">Monooxygenase</keyword>
<keyword evidence="3" id="KW-1185">Reference proteome</keyword>
<evidence type="ECO:0000313" key="3">
    <source>
        <dbReference type="Proteomes" id="UP001596058"/>
    </source>
</evidence>
<dbReference type="EMBL" id="JBHSPA010000093">
    <property type="protein sequence ID" value="MFC5833414.1"/>
    <property type="molecule type" value="Genomic_DNA"/>
</dbReference>
<dbReference type="PROSITE" id="PS51725">
    <property type="entry name" value="ABM"/>
    <property type="match status" value="1"/>
</dbReference>
<dbReference type="GO" id="GO:0004497">
    <property type="term" value="F:monooxygenase activity"/>
    <property type="evidence" value="ECO:0007669"/>
    <property type="project" value="UniProtKB-KW"/>
</dbReference>
<dbReference type="Gene3D" id="3.30.70.100">
    <property type="match status" value="1"/>
</dbReference>
<name>A0ABW1D7V3_9ACTN</name>
<evidence type="ECO:0000259" key="1">
    <source>
        <dbReference type="PROSITE" id="PS51725"/>
    </source>
</evidence>
<dbReference type="InterPro" id="IPR050744">
    <property type="entry name" value="AI-2_Isomerase_LsrG"/>
</dbReference>
<dbReference type="InterPro" id="IPR011008">
    <property type="entry name" value="Dimeric_a/b-barrel"/>
</dbReference>
<feature type="domain" description="ABM" evidence="1">
    <location>
        <begin position="12"/>
        <end position="100"/>
    </location>
</feature>
<dbReference type="RefSeq" id="WP_379522841.1">
    <property type="nucleotide sequence ID" value="NZ_JBHSPA010000093.1"/>
</dbReference>
<dbReference type="PANTHER" id="PTHR33336:SF3">
    <property type="entry name" value="ABM DOMAIN-CONTAINING PROTEIN"/>
    <property type="match status" value="1"/>
</dbReference>
<gene>
    <name evidence="2" type="ORF">ACFPZ3_57010</name>
</gene>
<sequence length="117" mass="13401">MNIVIPEGNGPIGIYGFARSRPERAEELEGLLLSFVEPTRAEPGAWQYQVHRDASDPSTLVFYELWRSGDDLRNHLAQPDLVRFQETRMEYLREDLEIHWLTPLTANAPSEPPRQGA</sequence>
<dbReference type="SUPFAM" id="SSF54909">
    <property type="entry name" value="Dimeric alpha+beta barrel"/>
    <property type="match status" value="1"/>
</dbReference>
<accession>A0ABW1D7V3</accession>
<protein>
    <submittedName>
        <fullName evidence="2">Quinol monooxygenase</fullName>
        <ecNumber evidence="2">1.-.-.-</ecNumber>
    </submittedName>
</protein>
<organism evidence="2 3">
    <name type="scientific">Nonomuraea insulae</name>
    <dbReference type="NCBI Taxonomy" id="1616787"/>
    <lineage>
        <taxon>Bacteria</taxon>
        <taxon>Bacillati</taxon>
        <taxon>Actinomycetota</taxon>
        <taxon>Actinomycetes</taxon>
        <taxon>Streptosporangiales</taxon>
        <taxon>Streptosporangiaceae</taxon>
        <taxon>Nonomuraea</taxon>
    </lineage>
</organism>
<dbReference type="Proteomes" id="UP001596058">
    <property type="component" value="Unassembled WGS sequence"/>
</dbReference>
<evidence type="ECO:0000313" key="2">
    <source>
        <dbReference type="EMBL" id="MFC5833414.1"/>
    </source>
</evidence>
<keyword evidence="2" id="KW-0560">Oxidoreductase</keyword>
<reference evidence="3" key="1">
    <citation type="journal article" date="2019" name="Int. J. Syst. Evol. Microbiol.">
        <title>The Global Catalogue of Microorganisms (GCM) 10K type strain sequencing project: providing services to taxonomists for standard genome sequencing and annotation.</title>
        <authorList>
            <consortium name="The Broad Institute Genomics Platform"/>
            <consortium name="The Broad Institute Genome Sequencing Center for Infectious Disease"/>
            <person name="Wu L."/>
            <person name="Ma J."/>
        </authorList>
    </citation>
    <scope>NUCLEOTIDE SEQUENCE [LARGE SCALE GENOMIC DNA]</scope>
    <source>
        <strain evidence="3">CCUG 53903</strain>
    </source>
</reference>
<dbReference type="EC" id="1.-.-.-" evidence="2"/>
<comment type="caution">
    <text evidence="2">The sequence shown here is derived from an EMBL/GenBank/DDBJ whole genome shotgun (WGS) entry which is preliminary data.</text>
</comment>
<proteinExistence type="predicted"/>